<name>A0ACC2UFX2_9FUNG</name>
<evidence type="ECO:0000313" key="2">
    <source>
        <dbReference type="Proteomes" id="UP001165960"/>
    </source>
</evidence>
<gene>
    <name evidence="1" type="primary">TIM50</name>
    <name evidence="1" type="ORF">DSO57_1010341</name>
</gene>
<organism evidence="1 2">
    <name type="scientific">Entomophthora muscae</name>
    <dbReference type="NCBI Taxonomy" id="34485"/>
    <lineage>
        <taxon>Eukaryota</taxon>
        <taxon>Fungi</taxon>
        <taxon>Fungi incertae sedis</taxon>
        <taxon>Zoopagomycota</taxon>
        <taxon>Entomophthoromycotina</taxon>
        <taxon>Entomophthoromycetes</taxon>
        <taxon>Entomophthorales</taxon>
        <taxon>Entomophthoraceae</taxon>
        <taxon>Entomophthora</taxon>
    </lineage>
</organism>
<dbReference type="Proteomes" id="UP001165960">
    <property type="component" value="Unassembled WGS sequence"/>
</dbReference>
<proteinExistence type="predicted"/>
<sequence length="472" mass="53966">MMSPCLRGLRLASSLNRFEFKKAPKIFSMPYLTPLLLKRASYSSDKDFKSPLNFDTTSRHSEGEKDVAKPEEEPSKKSSSLLDQIGLSDPAETTNESEIGSSSRKFKKKSRVTPSASEQSGHSTTRYGSIVLLLLAGVGIYNFVSEYSPEELKENSDLSLDDSMDTRAQKRLSAMKNYFFKPKYTALLPPPQVVLGQQAMTLVINLDDTLIKVIWDREHGYRVAKRPGLERFLGLMFQLYEVVIFTSQQEFNARPLLEKLDPYHMYHHFLLTRDSTTRVEGKIVKDLSLLNRDLSQVIMMDNNPEHFSLQPENAILVPAWDGSPDDRYLVDILPFLETLAITSPKDVRVILKKYYGEDIPKALRELELEQQRILADKQNSGLRYLLSWGFSATEGTLPLISIQITRRNLEQAYDQQKDEILRQHKEHFDKVMEEEKKMLSETKMTGWNVILRNFAPPPDSPETSTPTTKSDS</sequence>
<protein>
    <submittedName>
        <fullName evidence="1">Mitochondrial inner membrane protein required for protein import</fullName>
    </submittedName>
</protein>
<accession>A0ACC2UFX2</accession>
<comment type="caution">
    <text evidence="1">The sequence shown here is derived from an EMBL/GenBank/DDBJ whole genome shotgun (WGS) entry which is preliminary data.</text>
</comment>
<keyword evidence="2" id="KW-1185">Reference proteome</keyword>
<reference evidence="1" key="1">
    <citation type="submission" date="2022-04" db="EMBL/GenBank/DDBJ databases">
        <title>Genome of the entomopathogenic fungus Entomophthora muscae.</title>
        <authorList>
            <person name="Elya C."/>
            <person name="Lovett B.R."/>
            <person name="Lee E."/>
            <person name="Macias A.M."/>
            <person name="Hajek A.E."/>
            <person name="De Bivort B.L."/>
            <person name="Kasson M.T."/>
            <person name="De Fine Licht H.H."/>
            <person name="Stajich J.E."/>
        </authorList>
    </citation>
    <scope>NUCLEOTIDE SEQUENCE</scope>
    <source>
        <strain evidence="1">Berkeley</strain>
    </source>
</reference>
<dbReference type="EMBL" id="QTSX02000744">
    <property type="protein sequence ID" value="KAJ9085789.1"/>
    <property type="molecule type" value="Genomic_DNA"/>
</dbReference>
<evidence type="ECO:0000313" key="1">
    <source>
        <dbReference type="EMBL" id="KAJ9085789.1"/>
    </source>
</evidence>